<dbReference type="Proteomes" id="UP000237865">
    <property type="component" value="Unassembled WGS sequence"/>
</dbReference>
<gene>
    <name evidence="1" type="ORF">ELUCI_v1c03290</name>
</gene>
<dbReference type="EMBL" id="PHNE01000001">
    <property type="protein sequence ID" value="PPE06038.1"/>
    <property type="molecule type" value="Genomic_DNA"/>
</dbReference>
<reference evidence="1 2" key="1">
    <citation type="submission" date="2017-11" db="EMBL/GenBank/DDBJ databases">
        <title>Genome sequence of Entomoplasma lucivorax PIPN-2 (ATCC 49196).</title>
        <authorList>
            <person name="Lo W.-S."/>
            <person name="Gasparich G.E."/>
            <person name="Kuo C.-H."/>
        </authorList>
    </citation>
    <scope>NUCLEOTIDE SEQUENCE [LARGE SCALE GENOMIC DNA]</scope>
    <source>
        <strain evidence="1 2">PIPN-2</strain>
    </source>
</reference>
<sequence length="230" mass="26682">MAINIHDITDAVAYDENTFKYFLENETKLDSHHLKIMEKFLNGHEIAIPAISTLLNQAYPFVGKRDAELIKTLIKRNQDINKLVTLAIHNKKSFELVFNVIDDKAKFENSLAKSIVYDLNKLIYKFNISHLWANKTFINGDVNRLFIGTIPIIATNKKEWFLINFKTSQSGYDQKYAAELELQKELFETNTKFKIAKTILLNPRAQRVVVETFTISNYEKTKLSQLMLKC</sequence>
<organism evidence="1 2">
    <name type="scientific">Williamsoniiplasma lucivorax</name>
    <dbReference type="NCBI Taxonomy" id="209274"/>
    <lineage>
        <taxon>Bacteria</taxon>
        <taxon>Bacillati</taxon>
        <taxon>Mycoplasmatota</taxon>
        <taxon>Mollicutes</taxon>
        <taxon>Entomoplasmatales</taxon>
        <taxon>Williamsoniiplasma</taxon>
    </lineage>
</organism>
<accession>A0A2S5RFG3</accession>
<proteinExistence type="predicted"/>
<evidence type="ECO:0000313" key="1">
    <source>
        <dbReference type="EMBL" id="PPE06038.1"/>
    </source>
</evidence>
<protein>
    <submittedName>
        <fullName evidence="1">Uncharacterized protein</fullName>
    </submittedName>
</protein>
<comment type="caution">
    <text evidence="1">The sequence shown here is derived from an EMBL/GenBank/DDBJ whole genome shotgun (WGS) entry which is preliminary data.</text>
</comment>
<dbReference type="AlphaFoldDB" id="A0A2S5RFG3"/>
<dbReference type="RefSeq" id="WP_028126851.1">
    <property type="nucleotide sequence ID" value="NZ_PHNE01000001.1"/>
</dbReference>
<dbReference type="STRING" id="1399797.GCA_000518285_01524"/>
<keyword evidence="2" id="KW-1185">Reference proteome</keyword>
<name>A0A2S5RFG3_9MOLU</name>
<evidence type="ECO:0000313" key="2">
    <source>
        <dbReference type="Proteomes" id="UP000237865"/>
    </source>
</evidence>